<dbReference type="EMBL" id="BLXT01008455">
    <property type="protein sequence ID" value="GFO48948.1"/>
    <property type="molecule type" value="Genomic_DNA"/>
</dbReference>
<keyword evidence="2" id="KW-1185">Reference proteome</keyword>
<protein>
    <recommendedName>
        <fullName evidence="3">RNase H type-1 domain-containing protein</fullName>
    </recommendedName>
</protein>
<evidence type="ECO:0000313" key="1">
    <source>
        <dbReference type="EMBL" id="GFO48948.1"/>
    </source>
</evidence>
<organism evidence="1 2">
    <name type="scientific">Plakobranchus ocellatus</name>
    <dbReference type="NCBI Taxonomy" id="259542"/>
    <lineage>
        <taxon>Eukaryota</taxon>
        <taxon>Metazoa</taxon>
        <taxon>Spiralia</taxon>
        <taxon>Lophotrochozoa</taxon>
        <taxon>Mollusca</taxon>
        <taxon>Gastropoda</taxon>
        <taxon>Heterobranchia</taxon>
        <taxon>Euthyneura</taxon>
        <taxon>Panpulmonata</taxon>
        <taxon>Sacoglossa</taxon>
        <taxon>Placobranchoidea</taxon>
        <taxon>Plakobranchidae</taxon>
        <taxon>Plakobranchus</taxon>
    </lineage>
</organism>
<gene>
    <name evidence="1" type="ORF">PoB_007545300</name>
</gene>
<proteinExistence type="predicted"/>
<evidence type="ECO:0000313" key="2">
    <source>
        <dbReference type="Proteomes" id="UP000735302"/>
    </source>
</evidence>
<comment type="caution">
    <text evidence="1">The sequence shown here is derived from an EMBL/GenBank/DDBJ whole genome shotgun (WGS) entry which is preliminary data.</text>
</comment>
<reference evidence="1 2" key="1">
    <citation type="journal article" date="2021" name="Elife">
        <title>Chloroplast acquisition without the gene transfer in kleptoplastic sea slugs, Plakobranchus ocellatus.</title>
        <authorList>
            <person name="Maeda T."/>
            <person name="Takahashi S."/>
            <person name="Yoshida T."/>
            <person name="Shimamura S."/>
            <person name="Takaki Y."/>
            <person name="Nagai Y."/>
            <person name="Toyoda A."/>
            <person name="Suzuki Y."/>
            <person name="Arimoto A."/>
            <person name="Ishii H."/>
            <person name="Satoh N."/>
            <person name="Nishiyama T."/>
            <person name="Hasebe M."/>
            <person name="Maruyama T."/>
            <person name="Minagawa J."/>
            <person name="Obokata J."/>
            <person name="Shigenobu S."/>
        </authorList>
    </citation>
    <scope>NUCLEOTIDE SEQUENCE [LARGE SCALE GENOMIC DNA]</scope>
</reference>
<dbReference type="AlphaFoldDB" id="A0AAV4DXG4"/>
<name>A0AAV4DXG4_9GAST</name>
<accession>A0AAV4DXG4</accession>
<dbReference type="Proteomes" id="UP000735302">
    <property type="component" value="Unassembled WGS sequence"/>
</dbReference>
<sequence>MSNKPKHICIVAILPLHPKMITSVEDRACIFDCELKVVTEHSQVAIRKQREGAALPLPGVVIFTDCRALVQPVGGSGREVVGKAVLLADYLQKTKVMRTVVQWLPSHVGIIGNEMDWPIKEGLSHSHGSHQLCWTLDQFSDAAPSNSGVRRSCLMMKDAPNSVKFSRKMT</sequence>
<evidence type="ECO:0008006" key="3">
    <source>
        <dbReference type="Google" id="ProtNLM"/>
    </source>
</evidence>